<keyword evidence="7 8" id="KW-0472">Membrane</keyword>
<evidence type="ECO:0000256" key="4">
    <source>
        <dbReference type="ARBA" id="ARBA00022475"/>
    </source>
</evidence>
<feature type="transmembrane region" description="Helical" evidence="8">
    <location>
        <begin position="204"/>
        <end position="228"/>
    </location>
</feature>
<keyword evidence="6 8" id="KW-1133">Transmembrane helix</keyword>
<comment type="caution">
    <text evidence="9">The sequence shown here is derived from an EMBL/GenBank/DDBJ whole genome shotgun (WGS) entry which is preliminary data.</text>
</comment>
<organism evidence="9 10">
    <name type="scientific">Azotobacter bryophylli</name>
    <dbReference type="NCBI Taxonomy" id="1986537"/>
    <lineage>
        <taxon>Bacteria</taxon>
        <taxon>Pseudomonadati</taxon>
        <taxon>Pseudomonadota</taxon>
        <taxon>Gammaproteobacteria</taxon>
        <taxon>Pseudomonadales</taxon>
        <taxon>Pseudomonadaceae</taxon>
        <taxon>Azotobacter</taxon>
    </lineage>
</organism>
<evidence type="ECO:0000256" key="8">
    <source>
        <dbReference type="SAM" id="Phobius"/>
    </source>
</evidence>
<evidence type="ECO:0000313" key="10">
    <source>
        <dbReference type="Proteomes" id="UP001595457"/>
    </source>
</evidence>
<evidence type="ECO:0000256" key="1">
    <source>
        <dbReference type="ARBA" id="ARBA00004651"/>
    </source>
</evidence>
<comment type="subcellular location">
    <subcellularLocation>
        <location evidence="1">Cell membrane</location>
        <topology evidence="1">Multi-pass membrane protein</topology>
    </subcellularLocation>
</comment>
<dbReference type="Pfam" id="PF01594">
    <property type="entry name" value="AI-2E_transport"/>
    <property type="match status" value="1"/>
</dbReference>
<evidence type="ECO:0000256" key="5">
    <source>
        <dbReference type="ARBA" id="ARBA00022692"/>
    </source>
</evidence>
<feature type="transmembrane region" description="Helical" evidence="8">
    <location>
        <begin position="17"/>
        <end position="35"/>
    </location>
</feature>
<feature type="transmembrane region" description="Helical" evidence="8">
    <location>
        <begin position="157"/>
        <end position="183"/>
    </location>
</feature>
<keyword evidence="10" id="KW-1185">Reference proteome</keyword>
<feature type="transmembrane region" description="Helical" evidence="8">
    <location>
        <begin position="41"/>
        <end position="59"/>
    </location>
</feature>
<evidence type="ECO:0000256" key="3">
    <source>
        <dbReference type="ARBA" id="ARBA00022448"/>
    </source>
</evidence>
<feature type="transmembrane region" description="Helical" evidence="8">
    <location>
        <begin position="266"/>
        <end position="292"/>
    </location>
</feature>
<evidence type="ECO:0000256" key="7">
    <source>
        <dbReference type="ARBA" id="ARBA00023136"/>
    </source>
</evidence>
<proteinExistence type="inferred from homology"/>
<accession>A0ABV7ATL0</accession>
<dbReference type="RefSeq" id="WP_377813920.1">
    <property type="nucleotide sequence ID" value="NZ_JBHRSJ010000016.1"/>
</dbReference>
<keyword evidence="4" id="KW-1003">Cell membrane</keyword>
<dbReference type="PANTHER" id="PTHR21716:SF67">
    <property type="entry name" value="TRANSPORT PROTEIN YDIK-RELATED"/>
    <property type="match status" value="1"/>
</dbReference>
<gene>
    <name evidence="9" type="ORF">ACFOJE_08655</name>
</gene>
<protein>
    <submittedName>
        <fullName evidence="9">AI-2E family transporter</fullName>
    </submittedName>
</protein>
<name>A0ABV7ATL0_9GAMM</name>
<keyword evidence="3" id="KW-0813">Transport</keyword>
<reference evidence="10" key="1">
    <citation type="journal article" date="2019" name="Int. J. Syst. Evol. Microbiol.">
        <title>The Global Catalogue of Microorganisms (GCM) 10K type strain sequencing project: providing services to taxonomists for standard genome sequencing and annotation.</title>
        <authorList>
            <consortium name="The Broad Institute Genomics Platform"/>
            <consortium name="The Broad Institute Genome Sequencing Center for Infectious Disease"/>
            <person name="Wu L."/>
            <person name="Ma J."/>
        </authorList>
    </citation>
    <scope>NUCLEOTIDE SEQUENCE [LARGE SCALE GENOMIC DNA]</scope>
    <source>
        <strain evidence="10">KCTC 62195</strain>
    </source>
</reference>
<evidence type="ECO:0000313" key="9">
    <source>
        <dbReference type="EMBL" id="MFC2972276.1"/>
    </source>
</evidence>
<feature type="transmembrane region" description="Helical" evidence="8">
    <location>
        <begin position="312"/>
        <end position="338"/>
    </location>
</feature>
<dbReference type="EMBL" id="JBHRSJ010000016">
    <property type="protein sequence ID" value="MFC2972276.1"/>
    <property type="molecule type" value="Genomic_DNA"/>
</dbReference>
<dbReference type="PANTHER" id="PTHR21716">
    <property type="entry name" value="TRANSMEMBRANE PROTEIN"/>
    <property type="match status" value="1"/>
</dbReference>
<comment type="similarity">
    <text evidence="2">Belongs to the autoinducer-2 exporter (AI-2E) (TC 2.A.86) family.</text>
</comment>
<keyword evidence="5 8" id="KW-0812">Transmembrane</keyword>
<evidence type="ECO:0000256" key="2">
    <source>
        <dbReference type="ARBA" id="ARBA00009773"/>
    </source>
</evidence>
<sequence length="365" mass="38570">MHPNAPIPHRPENPLDILIHAGLIAILAISCYLVFKPFLNLLLWSLILAVMLYPLHGWLKARLGGHDGLTASLIVALCLLVLLAPTYLLTVSLIDSVQHALEAIRGGGLLIPPPPDSLADWPRLHALWQEASTDLAGVLRRLVPDFRQFSLDLLRRVAGIGAGFMMLVGALVIAGIIMAFGALGHRSARRISRRIVGVQRGDRIVALCTATIRTVALGVLGIAFIQMLLIGVGFVLKGIPGAGLLALVVLVLGLAQVPATLVTLPVIAYVFATEGASVTTVIFAVYSILAGLVDNVLKPLLLGRGVDVPMPVVLIGALGGMVASGIIGLFIGPIVLAVGYRLFWEWVDGTGSEDATRASSEPDGR</sequence>
<evidence type="ECO:0000256" key="6">
    <source>
        <dbReference type="ARBA" id="ARBA00022989"/>
    </source>
</evidence>
<feature type="transmembrane region" description="Helical" evidence="8">
    <location>
        <begin position="71"/>
        <end position="94"/>
    </location>
</feature>
<dbReference type="Proteomes" id="UP001595457">
    <property type="component" value="Unassembled WGS sequence"/>
</dbReference>
<dbReference type="InterPro" id="IPR002549">
    <property type="entry name" value="AI-2E-like"/>
</dbReference>